<dbReference type="Proteomes" id="UP000265520">
    <property type="component" value="Unassembled WGS sequence"/>
</dbReference>
<feature type="non-terminal residue" evidence="3">
    <location>
        <position position="177"/>
    </location>
</feature>
<feature type="transmembrane region" description="Helical" evidence="2">
    <location>
        <begin position="155"/>
        <end position="176"/>
    </location>
</feature>
<comment type="similarity">
    <text evidence="1">Belongs to the amino acid-polyamine-organocation (APC) superfamily. Cationic amino acid transporter (CAT) (TC 2.A.3.3) family.</text>
</comment>
<reference evidence="3 4" key="1">
    <citation type="journal article" date="2018" name="Front. Plant Sci.">
        <title>Red Clover (Trifolium pratense) and Zigzag Clover (T. medium) - A Picture of Genomic Similarities and Differences.</title>
        <authorList>
            <person name="Dluhosova J."/>
            <person name="Istvanek J."/>
            <person name="Nedelnik J."/>
            <person name="Repkova J."/>
        </authorList>
    </citation>
    <scope>NUCLEOTIDE SEQUENCE [LARGE SCALE GENOMIC DNA]</scope>
    <source>
        <strain evidence="4">cv. 10/8</strain>
        <tissue evidence="3">Leaf</tissue>
    </source>
</reference>
<dbReference type="GO" id="GO:0015171">
    <property type="term" value="F:amino acid transmembrane transporter activity"/>
    <property type="evidence" value="ECO:0007669"/>
    <property type="project" value="TreeGrafter"/>
</dbReference>
<organism evidence="3 4">
    <name type="scientific">Trifolium medium</name>
    <dbReference type="NCBI Taxonomy" id="97028"/>
    <lineage>
        <taxon>Eukaryota</taxon>
        <taxon>Viridiplantae</taxon>
        <taxon>Streptophyta</taxon>
        <taxon>Embryophyta</taxon>
        <taxon>Tracheophyta</taxon>
        <taxon>Spermatophyta</taxon>
        <taxon>Magnoliopsida</taxon>
        <taxon>eudicotyledons</taxon>
        <taxon>Gunneridae</taxon>
        <taxon>Pentapetalae</taxon>
        <taxon>rosids</taxon>
        <taxon>fabids</taxon>
        <taxon>Fabales</taxon>
        <taxon>Fabaceae</taxon>
        <taxon>Papilionoideae</taxon>
        <taxon>50 kb inversion clade</taxon>
        <taxon>NPAAA clade</taxon>
        <taxon>Hologalegina</taxon>
        <taxon>IRL clade</taxon>
        <taxon>Trifolieae</taxon>
        <taxon>Trifolium</taxon>
    </lineage>
</organism>
<feature type="transmembrane region" description="Helical" evidence="2">
    <location>
        <begin position="12"/>
        <end position="33"/>
    </location>
</feature>
<keyword evidence="2" id="KW-1133">Transmembrane helix</keyword>
<dbReference type="AlphaFoldDB" id="A0A392NL96"/>
<evidence type="ECO:0000313" key="4">
    <source>
        <dbReference type="Proteomes" id="UP000265520"/>
    </source>
</evidence>
<protein>
    <submittedName>
        <fullName evidence="3">Cationic amino acid transporter 2 vacuolar-like</fullName>
    </submittedName>
</protein>
<keyword evidence="2" id="KW-0472">Membrane</keyword>
<dbReference type="PANTHER" id="PTHR43243">
    <property type="entry name" value="INNER MEMBRANE TRANSPORTER YGJI-RELATED"/>
    <property type="match status" value="1"/>
</dbReference>
<keyword evidence="2" id="KW-0812">Transmembrane</keyword>
<dbReference type="Gene3D" id="1.20.1740.10">
    <property type="entry name" value="Amino acid/polyamine transporter I"/>
    <property type="match status" value="1"/>
</dbReference>
<comment type="caution">
    <text evidence="3">The sequence shown here is derived from an EMBL/GenBank/DDBJ whole genome shotgun (WGS) entry which is preliminary data.</text>
</comment>
<evidence type="ECO:0000256" key="1">
    <source>
        <dbReference type="ARBA" id="ARBA00008572"/>
    </source>
</evidence>
<feature type="transmembrane region" description="Helical" evidence="2">
    <location>
        <begin position="45"/>
        <end position="68"/>
    </location>
</feature>
<sequence>MTCMQSTMVQSIVTSVNICALMFIIVAGGYLGFKSGWVGYKLSTGYFPFGVDGMVAGSATVFFAYIGFDAVASTAEEEIKAVGLPNHGSIGSISWFDQLKVEPVAIIQFSVQPVESTGPILKTLIQMMRLRSGRRHIKNLDVTIAIAVKNPQRDLPIGIAGSLSLCCGLYMIVSIVV</sequence>
<keyword evidence="4" id="KW-1185">Reference proteome</keyword>
<accession>A0A392NL96</accession>
<evidence type="ECO:0000256" key="2">
    <source>
        <dbReference type="SAM" id="Phobius"/>
    </source>
</evidence>
<dbReference type="EMBL" id="LXQA010042400">
    <property type="protein sequence ID" value="MCI00164.1"/>
    <property type="molecule type" value="Genomic_DNA"/>
</dbReference>
<name>A0A392NL96_9FABA</name>
<evidence type="ECO:0000313" key="3">
    <source>
        <dbReference type="EMBL" id="MCI00164.1"/>
    </source>
</evidence>
<proteinExistence type="inferred from homology"/>
<dbReference type="PANTHER" id="PTHR43243:SF99">
    <property type="entry name" value="CATIONIC AMINO ACID TRANSPORTER 2, VACUOLAR PROTEIN"/>
    <property type="match status" value="1"/>
</dbReference>